<dbReference type="PROSITE" id="PS51257">
    <property type="entry name" value="PROKAR_LIPOPROTEIN"/>
    <property type="match status" value="1"/>
</dbReference>
<dbReference type="RefSeq" id="WP_153792570.1">
    <property type="nucleotide sequence ID" value="NZ_CP045915.1"/>
</dbReference>
<gene>
    <name evidence="7" type="ORF">GI584_21435</name>
</gene>
<evidence type="ECO:0000313" key="7">
    <source>
        <dbReference type="EMBL" id="QGH36453.1"/>
    </source>
</evidence>
<keyword evidence="2 6" id="KW-0732">Signal</keyword>
<organism evidence="7 8">
    <name type="scientific">Gracilibacillus salitolerans</name>
    <dbReference type="NCBI Taxonomy" id="2663022"/>
    <lineage>
        <taxon>Bacteria</taxon>
        <taxon>Bacillati</taxon>
        <taxon>Bacillota</taxon>
        <taxon>Bacilli</taxon>
        <taxon>Bacillales</taxon>
        <taxon>Bacillaceae</taxon>
        <taxon>Gracilibacillus</taxon>
    </lineage>
</organism>
<dbReference type="EMBL" id="CP045915">
    <property type="protein sequence ID" value="QGH36453.1"/>
    <property type="molecule type" value="Genomic_DNA"/>
</dbReference>
<protein>
    <submittedName>
        <fullName evidence="7">Extracellular solute-binding protein</fullName>
    </submittedName>
</protein>
<dbReference type="KEGG" id="grc:GI584_21435"/>
<evidence type="ECO:0000256" key="2">
    <source>
        <dbReference type="ARBA" id="ARBA00022729"/>
    </source>
</evidence>
<evidence type="ECO:0000313" key="8">
    <source>
        <dbReference type="Proteomes" id="UP000339690"/>
    </source>
</evidence>
<evidence type="ECO:0000256" key="4">
    <source>
        <dbReference type="ARBA" id="ARBA00023139"/>
    </source>
</evidence>
<dbReference type="InterPro" id="IPR050490">
    <property type="entry name" value="Bact_solute-bd_prot1"/>
</dbReference>
<evidence type="ECO:0000256" key="6">
    <source>
        <dbReference type="SAM" id="SignalP"/>
    </source>
</evidence>
<dbReference type="PANTHER" id="PTHR43649">
    <property type="entry name" value="ARABINOSE-BINDING PROTEIN-RELATED"/>
    <property type="match status" value="1"/>
</dbReference>
<keyword evidence="5" id="KW-0449">Lipoprotein</keyword>
<keyword evidence="3" id="KW-0472">Membrane</keyword>
<feature type="chain" id="PRO_5024430586" evidence="6">
    <location>
        <begin position="28"/>
        <end position="427"/>
    </location>
</feature>
<keyword evidence="1" id="KW-1003">Cell membrane</keyword>
<evidence type="ECO:0000256" key="5">
    <source>
        <dbReference type="ARBA" id="ARBA00023288"/>
    </source>
</evidence>
<dbReference type="PANTHER" id="PTHR43649:SF33">
    <property type="entry name" value="POLYGALACTURONAN_RHAMNOGALACTURONAN-BINDING PROTEIN YTCQ"/>
    <property type="match status" value="1"/>
</dbReference>
<dbReference type="Pfam" id="PF01547">
    <property type="entry name" value="SBP_bac_1"/>
    <property type="match status" value="1"/>
</dbReference>
<evidence type="ECO:0000256" key="1">
    <source>
        <dbReference type="ARBA" id="ARBA00022475"/>
    </source>
</evidence>
<evidence type="ECO:0000256" key="3">
    <source>
        <dbReference type="ARBA" id="ARBA00023136"/>
    </source>
</evidence>
<keyword evidence="8" id="KW-1185">Reference proteome</keyword>
<keyword evidence="4" id="KW-0564">Palmitate</keyword>
<dbReference type="AlphaFoldDB" id="A0A5Q2TQW0"/>
<dbReference type="SUPFAM" id="SSF53850">
    <property type="entry name" value="Periplasmic binding protein-like II"/>
    <property type="match status" value="1"/>
</dbReference>
<feature type="signal peptide" evidence="6">
    <location>
        <begin position="1"/>
        <end position="27"/>
    </location>
</feature>
<name>A0A5Q2TQW0_9BACI</name>
<accession>A0A5Q2TQW0</accession>
<reference evidence="7 8" key="1">
    <citation type="submission" date="2019-11" db="EMBL/GenBank/DDBJ databases">
        <title>Gracilibacillus salitolerans sp. nov., a moderate halophile isolated from a saline soil in northwest China.</title>
        <authorList>
            <person name="Gan L."/>
        </authorList>
    </citation>
    <scope>NUCLEOTIDE SEQUENCE [LARGE SCALE GENOMIC DNA]</scope>
    <source>
        <strain evidence="7 8">SCU50</strain>
    </source>
</reference>
<proteinExistence type="predicted"/>
<dbReference type="Gene3D" id="3.40.190.10">
    <property type="entry name" value="Periplasmic binding protein-like II"/>
    <property type="match status" value="2"/>
</dbReference>
<dbReference type="InterPro" id="IPR006059">
    <property type="entry name" value="SBP"/>
</dbReference>
<dbReference type="Proteomes" id="UP000339690">
    <property type="component" value="Chromosome"/>
</dbReference>
<sequence length="427" mass="48116">MKTFLKSLIFICFISVLLIGCSTDGSSDETNGESGKDGVTLSLYSTVTNEADQIAMESVIEKFEEEYPEINIDYNFPAGEYESQLRVKMAANDMPDLFDTHGWSQNRYGEYTMDLSDMDWVADLDPALEEIFTDEDGKVYAYPINQAKDGLTYNKNVLDEYGIEPPNTFDEFMTALETIKEESNGEVIPLWFGGSEEGEFGQFFDQFATPLLITHPDYDYSEALLDGSFNWEPYTFLPEKLLEMQEKELINLDALTAQVHEKTQLLAQDKIAFVMATTPIGAVRELNPDAELGVMPVPAIHEGGEQSWIGGERHTYAIWKDTEYPEEAKTFIEFLAQPEIVQELAEGTSLPAGLTNASADIYFQPYYDEYSDVMVEPYFDRVFLPSGMWEPMGTAGQELLSGSLTPEDVSEKMATEYTRLLEQEGSE</sequence>